<accession>A0A0Q4AX91</accession>
<dbReference type="Pfam" id="PF09413">
    <property type="entry name" value="DUF2007"/>
    <property type="match status" value="1"/>
</dbReference>
<dbReference type="EMBL" id="LIIK01000032">
    <property type="protein sequence ID" value="KQM08542.1"/>
    <property type="molecule type" value="Genomic_DNA"/>
</dbReference>
<organism evidence="2 3">
    <name type="scientific">Candidatus [Bacteroides] periocalifornicus</name>
    <dbReference type="NCBI Taxonomy" id="1702214"/>
    <lineage>
        <taxon>Bacteria</taxon>
        <taxon>Pseudomonadati</taxon>
        <taxon>Bacteroidota</taxon>
    </lineage>
</organism>
<sequence length="69" mass="7725">MDTENWVLAYEVPALIQGTIAQQVLEANGIESQIVNQQDSSYPTVGCIQIYVQSKDLETARQILEKTKL</sequence>
<feature type="domain" description="DUF2007" evidence="1">
    <location>
        <begin position="10"/>
        <end position="66"/>
    </location>
</feature>
<keyword evidence="3" id="KW-1185">Reference proteome</keyword>
<protein>
    <recommendedName>
        <fullName evidence="1">DUF2007 domain-containing protein</fullName>
    </recommendedName>
</protein>
<dbReference type="InterPro" id="IPR018551">
    <property type="entry name" value="DUF2007"/>
</dbReference>
<evidence type="ECO:0000313" key="3">
    <source>
        <dbReference type="Proteomes" id="UP000054172"/>
    </source>
</evidence>
<name>A0A0Q4AX91_9BACT</name>
<comment type="caution">
    <text evidence="2">The sequence shown here is derived from an EMBL/GenBank/DDBJ whole genome shotgun (WGS) entry which is preliminary data.</text>
</comment>
<gene>
    <name evidence="2" type="ORF">AL399_06655</name>
</gene>
<dbReference type="AlphaFoldDB" id="A0A0Q4AX91"/>
<evidence type="ECO:0000259" key="1">
    <source>
        <dbReference type="Pfam" id="PF09413"/>
    </source>
</evidence>
<proteinExistence type="predicted"/>
<dbReference type="Proteomes" id="UP000054172">
    <property type="component" value="Unassembled WGS sequence"/>
</dbReference>
<dbReference type="STRING" id="1702214.AL399_06655"/>
<reference evidence="2" key="1">
    <citation type="submission" date="2015-08" db="EMBL/GenBank/DDBJ databases">
        <title>Candidatus Bacteriodes Periocalifornicus.</title>
        <authorList>
            <person name="McLean J.S."/>
            <person name="Kelley S."/>
        </authorList>
    </citation>
    <scope>NUCLEOTIDE SEQUENCE [LARGE SCALE GENOMIC DNA]</scope>
    <source>
        <strain evidence="2">12B</strain>
    </source>
</reference>
<evidence type="ECO:0000313" key="2">
    <source>
        <dbReference type="EMBL" id="KQM08542.1"/>
    </source>
</evidence>
<dbReference type="PATRIC" id="fig|1702214.3.peg.638"/>